<evidence type="ECO:0000313" key="3">
    <source>
        <dbReference type="Proteomes" id="UP001243364"/>
    </source>
</evidence>
<protein>
    <submittedName>
        <fullName evidence="2">Acetyltransferase</fullName>
    </submittedName>
</protein>
<evidence type="ECO:0000259" key="1">
    <source>
        <dbReference type="PROSITE" id="PS51186"/>
    </source>
</evidence>
<feature type="domain" description="N-acetyltransferase" evidence="1">
    <location>
        <begin position="31"/>
        <end position="176"/>
    </location>
</feature>
<gene>
    <name evidence="2" type="ORF">QFZ56_000195</name>
</gene>
<comment type="caution">
    <text evidence="2">The sequence shown here is derived from an EMBL/GenBank/DDBJ whole genome shotgun (WGS) entry which is preliminary data.</text>
</comment>
<evidence type="ECO:0000313" key="2">
    <source>
        <dbReference type="EMBL" id="MDQ0681232.1"/>
    </source>
</evidence>
<dbReference type="RefSeq" id="WP_307039143.1">
    <property type="nucleotide sequence ID" value="NZ_JAUSYA010000001.1"/>
</dbReference>
<organism evidence="2 3">
    <name type="scientific">Streptomyces achromogenes</name>
    <dbReference type="NCBI Taxonomy" id="67255"/>
    <lineage>
        <taxon>Bacteria</taxon>
        <taxon>Bacillati</taxon>
        <taxon>Actinomycetota</taxon>
        <taxon>Actinomycetes</taxon>
        <taxon>Kitasatosporales</taxon>
        <taxon>Streptomycetaceae</taxon>
        <taxon>Streptomyces</taxon>
    </lineage>
</organism>
<name>A0ABU0PS60_STRAH</name>
<reference evidence="2 3" key="1">
    <citation type="submission" date="2023-07" db="EMBL/GenBank/DDBJ databases">
        <title>Comparative genomics of wheat-associated soil bacteria to identify genetic determinants of phenazine resistance.</title>
        <authorList>
            <person name="Mouncey N."/>
        </authorList>
    </citation>
    <scope>NUCLEOTIDE SEQUENCE [LARGE SCALE GENOMIC DNA]</scope>
    <source>
        <strain evidence="2 3">W4I19-2</strain>
    </source>
</reference>
<dbReference type="EMBL" id="JAUSYA010000001">
    <property type="protein sequence ID" value="MDQ0681232.1"/>
    <property type="molecule type" value="Genomic_DNA"/>
</dbReference>
<dbReference type="PROSITE" id="PS51186">
    <property type="entry name" value="GNAT"/>
    <property type="match status" value="1"/>
</dbReference>
<dbReference type="Gene3D" id="3.40.630.30">
    <property type="match status" value="1"/>
</dbReference>
<sequence>MPELTTPTVRLRNSWLAAREEWPVGAHQDGTGLRLAGETDLTDPGAFSVWVERLKRQADTSVAVGEGRVHATHWWIVEGGTYLGAVDVRHYLNALLLDLGGHIGYSIRPSARGRGLATWALGAVLPEARALGLDRVLVTCDEDNPASARTIERNGGVLEDVRSTAAGVKRRYWITL</sequence>
<dbReference type="PANTHER" id="PTHR39173:SF1">
    <property type="entry name" value="ACETYLTRANSFERASE"/>
    <property type="match status" value="1"/>
</dbReference>
<dbReference type="InterPro" id="IPR016181">
    <property type="entry name" value="Acyl_CoA_acyltransferase"/>
</dbReference>
<dbReference type="PANTHER" id="PTHR39173">
    <property type="entry name" value="ACETYLTRANSFERASE"/>
    <property type="match status" value="1"/>
</dbReference>
<dbReference type="SUPFAM" id="SSF55729">
    <property type="entry name" value="Acyl-CoA N-acyltransferases (Nat)"/>
    <property type="match status" value="1"/>
</dbReference>
<keyword evidence="3" id="KW-1185">Reference proteome</keyword>
<dbReference type="Proteomes" id="UP001243364">
    <property type="component" value="Unassembled WGS sequence"/>
</dbReference>
<dbReference type="CDD" id="cd04301">
    <property type="entry name" value="NAT_SF"/>
    <property type="match status" value="1"/>
</dbReference>
<proteinExistence type="predicted"/>
<dbReference type="Pfam" id="PF13302">
    <property type="entry name" value="Acetyltransf_3"/>
    <property type="match status" value="1"/>
</dbReference>
<accession>A0ABU0PS60</accession>
<dbReference type="InterPro" id="IPR000182">
    <property type="entry name" value="GNAT_dom"/>
</dbReference>